<reference evidence="1" key="1">
    <citation type="submission" date="2017-07" db="EMBL/GenBank/DDBJ databases">
        <authorList>
            <person name="Mikheyev A."/>
            <person name="Grau M."/>
        </authorList>
    </citation>
    <scope>NUCLEOTIDE SEQUENCE</scope>
    <source>
        <tissue evidence="1">Venom_gland</tissue>
    </source>
</reference>
<dbReference type="AlphaFoldDB" id="A0A2H6N1Y0"/>
<organism evidence="1">
    <name type="scientific">Micrurus carvalhoi</name>
    <dbReference type="NCBI Taxonomy" id="3147026"/>
    <lineage>
        <taxon>Eukaryota</taxon>
        <taxon>Metazoa</taxon>
        <taxon>Chordata</taxon>
        <taxon>Craniata</taxon>
        <taxon>Vertebrata</taxon>
        <taxon>Euteleostomi</taxon>
        <taxon>Lepidosauria</taxon>
        <taxon>Squamata</taxon>
        <taxon>Bifurcata</taxon>
        <taxon>Unidentata</taxon>
        <taxon>Episquamata</taxon>
        <taxon>Toxicofera</taxon>
        <taxon>Serpentes</taxon>
        <taxon>Colubroidea</taxon>
        <taxon>Elapidae</taxon>
        <taxon>Elapinae</taxon>
        <taxon>Micrurus</taxon>
    </lineage>
</organism>
<protein>
    <submittedName>
        <fullName evidence="1">Uncharacterized protein</fullName>
    </submittedName>
</protein>
<name>A0A2H6N1Y0_9SAUR</name>
<sequence length="109" mass="12526">MGIPCPSWRRMLPRHLWTVVEILLEFLSLRLSLRDFNPGCNWRNWRSGCQRSLWKMVAISFQLLGNIISAWLAQSPAILASLHTMIVQQRQMAAAGQAVEMAAFEKLFL</sequence>
<evidence type="ECO:0000313" key="1">
    <source>
        <dbReference type="EMBL" id="LAA20461.1"/>
    </source>
</evidence>
<reference evidence="1" key="2">
    <citation type="submission" date="2017-12" db="EMBL/GenBank/DDBJ databases">
        <title>Coralsnake Venomics: Analyses of Venom Gland Transcriptomes and Proteomes of Six Brazilian Taxa.</title>
        <authorList>
            <person name="Aird S.D."/>
            <person name="Jorge da Silva N."/>
            <person name="Qiu L."/>
            <person name="Villar-Briones A."/>
            <person name="Aparecida-Saddi V."/>
            <person name="Campos-Telles M.P."/>
            <person name="Grau M."/>
            <person name="Mikheyev A.S."/>
        </authorList>
    </citation>
    <scope>NUCLEOTIDE SEQUENCE</scope>
    <source>
        <tissue evidence="1">Venom_gland</tissue>
    </source>
</reference>
<dbReference type="EMBL" id="IACI01011221">
    <property type="protein sequence ID" value="LAA20461.1"/>
    <property type="molecule type" value="Transcribed_RNA"/>
</dbReference>
<proteinExistence type="predicted"/>
<accession>A0A2H6N1Y0</accession>